<dbReference type="eggNOG" id="ENOG50301N0">
    <property type="taxonomic scope" value="Bacteria"/>
</dbReference>
<evidence type="ECO:0000313" key="3">
    <source>
        <dbReference type="EMBL" id="BAM89472.1"/>
    </source>
</evidence>
<dbReference type="AlphaFoldDB" id="M4Z7X6"/>
<name>M4Z7X6_9BRAD</name>
<evidence type="ECO:0000256" key="2">
    <source>
        <dbReference type="SAM" id="Phobius"/>
    </source>
</evidence>
<keyword evidence="2" id="KW-1133">Transmembrane helix</keyword>
<accession>M4Z7X6</accession>
<organism evidence="3 4">
    <name type="scientific">Bradyrhizobium oligotrophicum S58</name>
    <dbReference type="NCBI Taxonomy" id="1245469"/>
    <lineage>
        <taxon>Bacteria</taxon>
        <taxon>Pseudomonadati</taxon>
        <taxon>Pseudomonadota</taxon>
        <taxon>Alphaproteobacteria</taxon>
        <taxon>Hyphomicrobiales</taxon>
        <taxon>Nitrobacteraceae</taxon>
        <taxon>Bradyrhizobium</taxon>
    </lineage>
</organism>
<dbReference type="PATRIC" id="fig|1245469.3.peg.3554"/>
<feature type="transmembrane region" description="Helical" evidence="2">
    <location>
        <begin position="178"/>
        <end position="199"/>
    </location>
</feature>
<keyword evidence="2" id="KW-0812">Transmembrane</keyword>
<dbReference type="KEGG" id="aol:S58_34790"/>
<feature type="transmembrane region" description="Helical" evidence="2">
    <location>
        <begin position="452"/>
        <end position="470"/>
    </location>
</feature>
<reference evidence="3 4" key="1">
    <citation type="journal article" date="2013" name="Appl. Environ. Microbiol.">
        <title>Genome analysis suggests that the soil oligotrophic bacterium Agromonas oligotrophica (Bradyrhizobium oligotrophicum) is a nitrogen-fixing symbiont of Aeschynomene indica.</title>
        <authorList>
            <person name="Okubo T."/>
            <person name="Fukushima S."/>
            <person name="Itakura M."/>
            <person name="Oshima K."/>
            <person name="Longtonglang A."/>
            <person name="Teaumroong N."/>
            <person name="Mitsui H."/>
            <person name="Hattori M."/>
            <person name="Hattori R."/>
            <person name="Hattori T."/>
            <person name="Minamisawa K."/>
        </authorList>
    </citation>
    <scope>NUCLEOTIDE SEQUENCE [LARGE SCALE GENOMIC DNA]</scope>
    <source>
        <strain evidence="3 4">S58</strain>
    </source>
</reference>
<feature type="region of interest" description="Disordered" evidence="1">
    <location>
        <begin position="220"/>
        <end position="258"/>
    </location>
</feature>
<gene>
    <name evidence="3" type="ORF">S58_34790</name>
</gene>
<dbReference type="RefSeq" id="WP_015666584.1">
    <property type="nucleotide sequence ID" value="NC_020453.1"/>
</dbReference>
<dbReference type="OrthoDB" id="8187438at2"/>
<dbReference type="STRING" id="1245469.S58_34790"/>
<feature type="compositionally biased region" description="Basic and acidic residues" evidence="1">
    <location>
        <begin position="246"/>
        <end position="258"/>
    </location>
</feature>
<evidence type="ECO:0000313" key="4">
    <source>
        <dbReference type="Proteomes" id="UP000011841"/>
    </source>
</evidence>
<proteinExistence type="predicted"/>
<keyword evidence="2" id="KW-0472">Membrane</keyword>
<dbReference type="EMBL" id="AP012603">
    <property type="protein sequence ID" value="BAM89472.1"/>
    <property type="molecule type" value="Genomic_DNA"/>
</dbReference>
<keyword evidence="4" id="KW-1185">Reference proteome</keyword>
<evidence type="ECO:0000256" key="1">
    <source>
        <dbReference type="SAM" id="MobiDB-lite"/>
    </source>
</evidence>
<dbReference type="Proteomes" id="UP000011841">
    <property type="component" value="Chromosome"/>
</dbReference>
<dbReference type="HOGENOM" id="CLU_031106_0_0_5"/>
<protein>
    <submittedName>
        <fullName evidence="3">Uncharacterized protein</fullName>
    </submittedName>
</protein>
<feature type="transmembrane region" description="Helical" evidence="2">
    <location>
        <begin position="396"/>
        <end position="418"/>
    </location>
</feature>
<sequence>MADQDLLSIVWGETSGLAAKDRSDQTLTRLHAVVAKLAAAAKRRGLDGDLKRQLAPRADAAAAMVTYNMMVSTVNAVDTNAFMPPAELPERAVLWEINESGVPPRDNLPPKSLAWISDPDVKPGGDFVAGIGAQARTYRLFESAKVPTDYELPFASSYTGSGVVPSSDGQRWYRKPSWWIGLSGGVLFFLAAFSLLWTASSFSQAYDLLTNRQIEKGQKFSSSLPLPPCPPEGAADQKTCETPGDVLKDKKGKALDDARQQRDKKLYDLFSDRGPACVDQLTKWAEATRPPADPRGVSATDRQKNLDCLAMLGEAVKFAAQNLVIKADTWPGHVAQFVGWWLFGWHVPVGGTHGVSLAMPATLMMLGVILVLVGLGKGVNGTPLGALISPNGRYSLALAQVTFWTVLVLTSVMAIAIFNGGLVSEMARNFPKAVADLPNAVKNGFFPEIPTGIWGVLGISFGSTVLSALIKSIKGSDDSLAISADNTRQVGSVGMFKDKVTGYDPRHRASIADWFLGEDTDNKDKIDISRVQMVLITSGLLVTYGNAIFSAINDLTQQEILLAIQRVDILIAALPPVGTSMAAMMAVSHATYLVAKAASTTPSTTPEKPK</sequence>
<dbReference type="GeneID" id="301817322"/>